<dbReference type="InterPro" id="IPR011009">
    <property type="entry name" value="Kinase-like_dom_sf"/>
</dbReference>
<feature type="region of interest" description="Disordered" evidence="1">
    <location>
        <begin position="331"/>
        <end position="381"/>
    </location>
</feature>
<gene>
    <name evidence="3" type="ORF">M413DRAFT_29639</name>
</gene>
<dbReference type="EMBL" id="KN831787">
    <property type="protein sequence ID" value="KIM39071.1"/>
    <property type="molecule type" value="Genomic_DNA"/>
</dbReference>
<dbReference type="GO" id="GO:0005524">
    <property type="term" value="F:ATP binding"/>
    <property type="evidence" value="ECO:0007669"/>
    <property type="project" value="InterPro"/>
</dbReference>
<dbReference type="GO" id="GO:0004672">
    <property type="term" value="F:protein kinase activity"/>
    <property type="evidence" value="ECO:0007669"/>
    <property type="project" value="InterPro"/>
</dbReference>
<evidence type="ECO:0000256" key="1">
    <source>
        <dbReference type="SAM" id="MobiDB-lite"/>
    </source>
</evidence>
<dbReference type="Proteomes" id="UP000053424">
    <property type="component" value="Unassembled WGS sequence"/>
</dbReference>
<dbReference type="Gene3D" id="1.10.510.10">
    <property type="entry name" value="Transferase(Phosphotransferase) domain 1"/>
    <property type="match status" value="1"/>
</dbReference>
<proteinExistence type="predicted"/>
<dbReference type="SUPFAM" id="SSF56112">
    <property type="entry name" value="Protein kinase-like (PK-like)"/>
    <property type="match status" value="1"/>
</dbReference>
<dbReference type="InterPro" id="IPR000719">
    <property type="entry name" value="Prot_kinase_dom"/>
</dbReference>
<dbReference type="PANTHER" id="PTHR37171">
    <property type="entry name" value="SERINE/THREONINE-PROTEIN KINASE YRZF-RELATED"/>
    <property type="match status" value="1"/>
</dbReference>
<reference evidence="3 4" key="1">
    <citation type="submission" date="2014-04" db="EMBL/GenBank/DDBJ databases">
        <authorList>
            <consortium name="DOE Joint Genome Institute"/>
            <person name="Kuo A."/>
            <person name="Gay G."/>
            <person name="Dore J."/>
            <person name="Kohler A."/>
            <person name="Nagy L.G."/>
            <person name="Floudas D."/>
            <person name="Copeland A."/>
            <person name="Barry K.W."/>
            <person name="Cichocki N."/>
            <person name="Veneault-Fourrey C."/>
            <person name="LaButti K."/>
            <person name="Lindquist E.A."/>
            <person name="Lipzen A."/>
            <person name="Lundell T."/>
            <person name="Morin E."/>
            <person name="Murat C."/>
            <person name="Sun H."/>
            <person name="Tunlid A."/>
            <person name="Henrissat B."/>
            <person name="Grigoriev I.V."/>
            <person name="Hibbett D.S."/>
            <person name="Martin F."/>
            <person name="Nordberg H.P."/>
            <person name="Cantor M.N."/>
            <person name="Hua S.X."/>
        </authorList>
    </citation>
    <scope>NUCLEOTIDE SEQUENCE [LARGE SCALE GENOMIC DNA]</scope>
    <source>
        <strain evidence="4">h7</strain>
    </source>
</reference>
<dbReference type="HOGENOM" id="CLU_004236_1_0_1"/>
<accession>A0A0C3C636</accession>
<dbReference type="InterPro" id="IPR052396">
    <property type="entry name" value="Meiotic_Drive_Suppr_Kinase"/>
</dbReference>
<dbReference type="PANTHER" id="PTHR37171:SF1">
    <property type="entry name" value="SERINE_THREONINE-PROTEIN KINASE YRZF-RELATED"/>
    <property type="match status" value="1"/>
</dbReference>
<keyword evidence="4" id="KW-1185">Reference proteome</keyword>
<evidence type="ECO:0000313" key="4">
    <source>
        <dbReference type="Proteomes" id="UP000053424"/>
    </source>
</evidence>
<dbReference type="PROSITE" id="PS50011">
    <property type="entry name" value="PROTEIN_KINASE_DOM"/>
    <property type="match status" value="1"/>
</dbReference>
<evidence type="ECO:0000313" key="3">
    <source>
        <dbReference type="EMBL" id="KIM39071.1"/>
    </source>
</evidence>
<dbReference type="OrthoDB" id="2687876at2759"/>
<feature type="domain" description="Protein kinase" evidence="2">
    <location>
        <begin position="442"/>
        <end position="618"/>
    </location>
</feature>
<organism evidence="3 4">
    <name type="scientific">Hebeloma cylindrosporum</name>
    <dbReference type="NCBI Taxonomy" id="76867"/>
    <lineage>
        <taxon>Eukaryota</taxon>
        <taxon>Fungi</taxon>
        <taxon>Dikarya</taxon>
        <taxon>Basidiomycota</taxon>
        <taxon>Agaricomycotina</taxon>
        <taxon>Agaricomycetes</taxon>
        <taxon>Agaricomycetidae</taxon>
        <taxon>Agaricales</taxon>
        <taxon>Agaricineae</taxon>
        <taxon>Hymenogastraceae</taxon>
        <taxon>Hebeloma</taxon>
    </lineage>
</organism>
<dbReference type="AlphaFoldDB" id="A0A0C3C636"/>
<feature type="compositionally biased region" description="Basic and acidic residues" evidence="1">
    <location>
        <begin position="331"/>
        <end position="341"/>
    </location>
</feature>
<dbReference type="Pfam" id="PF00069">
    <property type="entry name" value="Pkinase"/>
    <property type="match status" value="1"/>
</dbReference>
<name>A0A0C3C636_HEBCY</name>
<evidence type="ECO:0000259" key="2">
    <source>
        <dbReference type="PROSITE" id="PS50011"/>
    </source>
</evidence>
<reference evidence="4" key="2">
    <citation type="submission" date="2015-01" db="EMBL/GenBank/DDBJ databases">
        <title>Evolutionary Origins and Diversification of the Mycorrhizal Mutualists.</title>
        <authorList>
            <consortium name="DOE Joint Genome Institute"/>
            <consortium name="Mycorrhizal Genomics Consortium"/>
            <person name="Kohler A."/>
            <person name="Kuo A."/>
            <person name="Nagy L.G."/>
            <person name="Floudas D."/>
            <person name="Copeland A."/>
            <person name="Barry K.W."/>
            <person name="Cichocki N."/>
            <person name="Veneault-Fourrey C."/>
            <person name="LaButti K."/>
            <person name="Lindquist E.A."/>
            <person name="Lipzen A."/>
            <person name="Lundell T."/>
            <person name="Morin E."/>
            <person name="Murat C."/>
            <person name="Riley R."/>
            <person name="Ohm R."/>
            <person name="Sun H."/>
            <person name="Tunlid A."/>
            <person name="Henrissat B."/>
            <person name="Grigoriev I.V."/>
            <person name="Hibbett D.S."/>
            <person name="Martin F."/>
        </authorList>
    </citation>
    <scope>NUCLEOTIDE SEQUENCE [LARGE SCALE GENOMIC DNA]</scope>
    <source>
        <strain evidence="4">h7</strain>
    </source>
</reference>
<protein>
    <recommendedName>
        <fullName evidence="2">Protein kinase domain-containing protein</fullName>
    </recommendedName>
</protein>
<sequence>MSVILADSETGFHRALQAVFAFNYPSFIDVTVPSAIPCPPLEFHDRHIDASLSLKCVKYLDFSLADYLSSLCEDEMLTFLGKGKAIRIPHQFMSNLPPPRKLLRDAFDVASYHVKYTTALTTSLASQLCLHPSKSLHAAQPSLATGASDFHDIFRAETGLCIVSNEDGDIPSELNTLDETQEHPEIAIYECLWSKIASTASAKKLPLSKGRERKSPLASSKPTTARKPGKGATVRTAHLIGTRHRPYRPEEAAHLQRFVVSKAWSRAVQNDATFIVFHCGKYERIGFRHRKTQTLYLSELIDPSVQECYGKMQIGLQIAILKDLLNRGEIENRQPPEEKEPVSSSKKRPAESDISPNKKRRKTCITREKVPEIDSNPSSSLVEETLGSRHLALFNLDYDVFRSPTPSSFIRVTSFADPSTLLPPPTELKTKASYTASNYFSLSIEQHLASGSIGIVHRASATFKSGSRTYKYSNLAVKLAFTEENQRKLRYEYGIYRHLAHHGVTENILRVYGLFQDAETGVLAIVMDYGGTSLVNRKVKGSAISCSEEEKFAFSEALKKLHAAGVLHGDIESQNLLIDSCNNVYFIDFHSASLYPEQRFFESEKETLEVLLGCGGPK</sequence>
<dbReference type="STRING" id="686832.A0A0C3C636"/>
<dbReference type="Gene3D" id="3.30.200.20">
    <property type="entry name" value="Phosphorylase Kinase, domain 1"/>
    <property type="match status" value="1"/>
</dbReference>
<feature type="region of interest" description="Disordered" evidence="1">
    <location>
        <begin position="204"/>
        <end position="232"/>
    </location>
</feature>